<dbReference type="Gene3D" id="2.40.160.50">
    <property type="entry name" value="membrane protein fhac: a member of the omp85/tpsb transporter family"/>
    <property type="match status" value="1"/>
</dbReference>
<accession>A0ABY7WFK5</accession>
<dbReference type="Proteomes" id="UP001221558">
    <property type="component" value="Chromosome"/>
</dbReference>
<sequence>MRIHTLAFFSLIFVLLGSTELHAQKWKNGWVGRYVNSIINDTTAADKSTLTVYPTFASAPETGVELGASILKLFYANADTLNRLSEMQAFTFFTFKGQYGLVLDNAIYGDKDKWFFLGETKIQQFPLSYYGIGPATPADNPARVDAFQVLFKQRVLRKIKKNLFIGPEIDYQLLSGVNFEQPAEGEPYPIPTGGNGTQNIGVGVGLVYDNRHNVLNVREGIFGELAYLKSFKGFISDQSFGTINMEVRSYHTLFKNNVLAWQIKGQFLHGDAPFNQLALLGGDRLMRGYYLGRYRDNNLLAAQAEYRILPFAFSKRLGAAVFASAGAVSPTIGGFQARNIRVAGGVGLRYLLFPKKDIYIRFDVGFTKEGANFYIFNGEAF</sequence>
<feature type="domain" description="Bacterial surface antigen (D15)" evidence="3">
    <location>
        <begin position="191"/>
        <end position="351"/>
    </location>
</feature>
<proteinExistence type="predicted"/>
<dbReference type="InterPro" id="IPR000184">
    <property type="entry name" value="Bac_surfAg_D15"/>
</dbReference>
<keyword evidence="2" id="KW-0472">Membrane</keyword>
<gene>
    <name evidence="4" type="ORF">PQ465_15445</name>
</gene>
<name>A0ABY7WFK5_9SPHI</name>
<evidence type="ECO:0000259" key="3">
    <source>
        <dbReference type="Pfam" id="PF01103"/>
    </source>
</evidence>
<evidence type="ECO:0000313" key="4">
    <source>
        <dbReference type="EMBL" id="WDF67695.1"/>
    </source>
</evidence>
<dbReference type="RefSeq" id="WP_274266422.1">
    <property type="nucleotide sequence ID" value="NZ_CP117880.1"/>
</dbReference>
<protein>
    <submittedName>
        <fullName evidence="4">BamA/TamA family outer membrane protein</fullName>
    </submittedName>
</protein>
<dbReference type="EMBL" id="CP117880">
    <property type="protein sequence ID" value="WDF67695.1"/>
    <property type="molecule type" value="Genomic_DNA"/>
</dbReference>
<evidence type="ECO:0000256" key="2">
    <source>
        <dbReference type="ARBA" id="ARBA00023136"/>
    </source>
</evidence>
<dbReference type="Pfam" id="PF01103">
    <property type="entry name" value="Omp85"/>
    <property type="match status" value="1"/>
</dbReference>
<reference evidence="4 5" key="1">
    <citation type="submission" date="2023-02" db="EMBL/GenBank/DDBJ databases">
        <title>Genome sequence of Sphingobacterium sp. KACC 22765.</title>
        <authorList>
            <person name="Kim S."/>
            <person name="Heo J."/>
            <person name="Kwon S.-W."/>
        </authorList>
    </citation>
    <scope>NUCLEOTIDE SEQUENCE [LARGE SCALE GENOMIC DNA]</scope>
    <source>
        <strain evidence="4 5">KACC 22765</strain>
    </source>
</reference>
<evidence type="ECO:0000256" key="1">
    <source>
        <dbReference type="ARBA" id="ARBA00004370"/>
    </source>
</evidence>
<organism evidence="4 5">
    <name type="scientific">Sphingobacterium oryzagri</name>
    <dbReference type="NCBI Taxonomy" id="3025669"/>
    <lineage>
        <taxon>Bacteria</taxon>
        <taxon>Pseudomonadati</taxon>
        <taxon>Bacteroidota</taxon>
        <taxon>Sphingobacteriia</taxon>
        <taxon>Sphingobacteriales</taxon>
        <taxon>Sphingobacteriaceae</taxon>
        <taxon>Sphingobacterium</taxon>
    </lineage>
</organism>
<comment type="subcellular location">
    <subcellularLocation>
        <location evidence="1">Membrane</location>
    </subcellularLocation>
</comment>
<evidence type="ECO:0000313" key="5">
    <source>
        <dbReference type="Proteomes" id="UP001221558"/>
    </source>
</evidence>
<keyword evidence="5" id="KW-1185">Reference proteome</keyword>